<evidence type="ECO:0000256" key="1">
    <source>
        <dbReference type="SAM" id="MobiDB-lite"/>
    </source>
</evidence>
<dbReference type="AlphaFoldDB" id="A0A6I9WKL3"/>
<dbReference type="Proteomes" id="UP000504615">
    <property type="component" value="Unplaced"/>
</dbReference>
<feature type="chain" id="PRO_5026950165" evidence="2">
    <location>
        <begin position="23"/>
        <end position="614"/>
    </location>
</feature>
<feature type="compositionally biased region" description="Basic and acidic residues" evidence="1">
    <location>
        <begin position="208"/>
        <end position="221"/>
    </location>
</feature>
<dbReference type="OrthoDB" id="7546455at2759"/>
<proteinExistence type="predicted"/>
<name>A0A6I9WKL3_9HYME</name>
<evidence type="ECO:0000313" key="4">
    <source>
        <dbReference type="RefSeq" id="XP_011643732.1"/>
    </source>
</evidence>
<feature type="compositionally biased region" description="Basic residues" evidence="1">
    <location>
        <begin position="145"/>
        <end position="157"/>
    </location>
</feature>
<keyword evidence="2" id="KW-0732">Signal</keyword>
<gene>
    <name evidence="4" type="primary">LOC105431318</name>
</gene>
<reference evidence="4" key="1">
    <citation type="submission" date="2025-08" db="UniProtKB">
        <authorList>
            <consortium name="RefSeq"/>
        </authorList>
    </citation>
    <scope>IDENTIFICATION</scope>
</reference>
<feature type="region of interest" description="Disordered" evidence="1">
    <location>
        <begin position="109"/>
        <end position="175"/>
    </location>
</feature>
<feature type="region of interest" description="Disordered" evidence="1">
    <location>
        <begin position="485"/>
        <end position="510"/>
    </location>
</feature>
<feature type="region of interest" description="Disordered" evidence="1">
    <location>
        <begin position="75"/>
        <end position="94"/>
    </location>
</feature>
<feature type="compositionally biased region" description="Polar residues" evidence="1">
    <location>
        <begin position="223"/>
        <end position="232"/>
    </location>
</feature>
<feature type="signal peptide" evidence="2">
    <location>
        <begin position="1"/>
        <end position="22"/>
    </location>
</feature>
<protein>
    <submittedName>
        <fullName evidence="4">Uncharacterized protein LOC105431318</fullName>
    </submittedName>
</protein>
<feature type="compositionally biased region" description="Basic and acidic residues" evidence="1">
    <location>
        <begin position="300"/>
        <end position="321"/>
    </location>
</feature>
<feature type="region of interest" description="Disordered" evidence="1">
    <location>
        <begin position="207"/>
        <end position="465"/>
    </location>
</feature>
<keyword evidence="3" id="KW-1185">Reference proteome</keyword>
<accession>A0A6I9WKL3</accession>
<organism evidence="3 4">
    <name type="scientific">Pogonomyrmex barbatus</name>
    <name type="common">red harvester ant</name>
    <dbReference type="NCBI Taxonomy" id="144034"/>
    <lineage>
        <taxon>Eukaryota</taxon>
        <taxon>Metazoa</taxon>
        <taxon>Ecdysozoa</taxon>
        <taxon>Arthropoda</taxon>
        <taxon>Hexapoda</taxon>
        <taxon>Insecta</taxon>
        <taxon>Pterygota</taxon>
        <taxon>Neoptera</taxon>
        <taxon>Endopterygota</taxon>
        <taxon>Hymenoptera</taxon>
        <taxon>Apocrita</taxon>
        <taxon>Aculeata</taxon>
        <taxon>Formicoidea</taxon>
        <taxon>Formicidae</taxon>
        <taxon>Myrmicinae</taxon>
        <taxon>Pogonomyrmex</taxon>
    </lineage>
</organism>
<evidence type="ECO:0000256" key="2">
    <source>
        <dbReference type="SAM" id="SignalP"/>
    </source>
</evidence>
<dbReference type="GeneID" id="105431318"/>
<feature type="compositionally biased region" description="Polar residues" evidence="1">
    <location>
        <begin position="160"/>
        <end position="169"/>
    </location>
</feature>
<dbReference type="KEGG" id="pbar:105431318"/>
<sequence length="614" mass="67711">MSPTIPILSALLLSLISGSTEGRGQGMDPVSLLRQTLRYWRKIYKTYNEEVTLGYCWADYLLEISNELSANLTAPSLGTTGENRPGATKSQQNPFPRYVMADAATLPFGETRGGGGKYPREKRSHATARSSAISKSRNDPGGRRIASKSKIIQRRGRGVTNKTSCSVAPNSYAKRSSEIDKYEGITPTEGSYANKRQRALPIVPELLYDGRKEPRDGHEFLSRGTSSHAVNPTPNPKDDDKVDSGSAYLGEDSRRKVLRSLTNPESEDASFSLRVARERGSLGGHRFSSRLGSSSQKRNSRVDETSRDLWTSREDRGRIEGDSAGNPRAPSTNNDGDSSSPPPSRSQFRRVNVDVRRPRTSIVKLMVSEGNSSRDPAIKTSETPRRKPEELSCDSLLSPRGGSIISEQSSFESRGGGGEAVKKDASSPRFGIAGRSDAKKQRSRQPPPGEEEGSRTGRDISAAPAAVHPFFSSMLERPRRRALYKHRGFSPDFPQGRIPQKSRRNDDPVRVVARSAPSLSSVRWFIESYEDSTSRSTQNSKLTASQAPQDRDKLSLVQPVSFVSSVRTFVIAALRTLGMFVQIGRQIMDVVETNAALVCTKEYLWIKIIRWIDG</sequence>
<evidence type="ECO:0000313" key="3">
    <source>
        <dbReference type="Proteomes" id="UP000504615"/>
    </source>
</evidence>
<dbReference type="RefSeq" id="XP_011643732.1">
    <property type="nucleotide sequence ID" value="XM_011645430.2"/>
</dbReference>